<keyword evidence="8" id="KW-0256">Endoplasmic reticulum</keyword>
<dbReference type="CDD" id="cd04188">
    <property type="entry name" value="DPG_synthase"/>
    <property type="match status" value="1"/>
</dbReference>
<keyword evidence="5 14" id="KW-0328">Glycosyltransferase</keyword>
<dbReference type="InterPro" id="IPR029044">
    <property type="entry name" value="Nucleotide-diphossugar_trans"/>
</dbReference>
<evidence type="ECO:0000256" key="10">
    <source>
        <dbReference type="ARBA" id="ARBA00022989"/>
    </source>
</evidence>
<organism evidence="14 15">
    <name type="scientific">Desulfofundulus luciae</name>
    <dbReference type="NCBI Taxonomy" id="74702"/>
    <lineage>
        <taxon>Bacteria</taxon>
        <taxon>Bacillati</taxon>
        <taxon>Bacillota</taxon>
        <taxon>Clostridia</taxon>
        <taxon>Eubacteriales</taxon>
        <taxon>Peptococcaceae</taxon>
        <taxon>Desulfofundulus</taxon>
    </lineage>
</organism>
<dbReference type="InterPro" id="IPR001173">
    <property type="entry name" value="Glyco_trans_2-like"/>
</dbReference>
<dbReference type="PANTHER" id="PTHR10859:SF91">
    <property type="entry name" value="DOLICHYL-PHOSPHATE BETA-GLUCOSYLTRANSFERASE"/>
    <property type="match status" value="1"/>
</dbReference>
<dbReference type="Proteomes" id="UP001225644">
    <property type="component" value="Unassembled WGS sequence"/>
</dbReference>
<dbReference type="SUPFAM" id="SSF53448">
    <property type="entry name" value="Nucleotide-diphospho-sugar transferases"/>
    <property type="match status" value="1"/>
</dbReference>
<evidence type="ECO:0000256" key="5">
    <source>
        <dbReference type="ARBA" id="ARBA00022676"/>
    </source>
</evidence>
<keyword evidence="9" id="KW-0735">Signal-anchor</keyword>
<dbReference type="InterPro" id="IPR035518">
    <property type="entry name" value="DPG_synthase"/>
</dbReference>
<keyword evidence="11" id="KW-0472">Membrane</keyword>
<evidence type="ECO:0000256" key="1">
    <source>
        <dbReference type="ARBA" id="ARBA00004389"/>
    </source>
</evidence>
<evidence type="ECO:0000256" key="9">
    <source>
        <dbReference type="ARBA" id="ARBA00022968"/>
    </source>
</evidence>
<evidence type="ECO:0000256" key="2">
    <source>
        <dbReference type="ARBA" id="ARBA00004922"/>
    </source>
</evidence>
<keyword evidence="7" id="KW-0812">Transmembrane</keyword>
<evidence type="ECO:0000256" key="12">
    <source>
        <dbReference type="ARBA" id="ARBA00045097"/>
    </source>
</evidence>
<evidence type="ECO:0000313" key="15">
    <source>
        <dbReference type="Proteomes" id="UP001225644"/>
    </source>
</evidence>
<evidence type="ECO:0000259" key="13">
    <source>
        <dbReference type="Pfam" id="PF00535"/>
    </source>
</evidence>
<dbReference type="EMBL" id="JAUSUX010000028">
    <property type="protein sequence ID" value="MDQ0287512.1"/>
    <property type="molecule type" value="Genomic_DNA"/>
</dbReference>
<dbReference type="PANTHER" id="PTHR10859">
    <property type="entry name" value="GLYCOSYL TRANSFERASE"/>
    <property type="match status" value="1"/>
</dbReference>
<sequence>MLSVVIPAYNEETRLPGALGAVMEYLAGREHEIVVVDDGSSDRTAEIAEKFGCRVVRHPRNLGKGAAVKTGVIASRGELVLVTDADLAAPVTELSKLKDALERGADIAIGSRDVPGARVRRASLKRKLAGRLFNILVRLFTGLPHRDTQCGFKLFRGDAARLLFSLAECRGYCFDVEVLVLAREMGFKVEEVGVSWTDVPGSKVRLIRDGCRMFRELVQIRRRSVGNSSSAIAGTSAPGSASSPVS</sequence>
<accession>A0ABU0B5H2</accession>
<evidence type="ECO:0000256" key="6">
    <source>
        <dbReference type="ARBA" id="ARBA00022679"/>
    </source>
</evidence>
<comment type="subcellular location">
    <subcellularLocation>
        <location evidence="1">Endoplasmic reticulum membrane</location>
        <topology evidence="1">Single-pass membrane protein</topology>
    </subcellularLocation>
</comment>
<evidence type="ECO:0000313" key="14">
    <source>
        <dbReference type="EMBL" id="MDQ0287512.1"/>
    </source>
</evidence>
<protein>
    <recommendedName>
        <fullName evidence="4">dolichyl-phosphate beta-glucosyltransferase</fullName>
        <ecNumber evidence="4">2.4.1.117</ecNumber>
    </recommendedName>
</protein>
<gene>
    <name evidence="14" type="ORF">J2Z49_002640</name>
</gene>
<proteinExistence type="inferred from homology"/>
<evidence type="ECO:0000256" key="3">
    <source>
        <dbReference type="ARBA" id="ARBA00006739"/>
    </source>
</evidence>
<reference evidence="14 15" key="1">
    <citation type="submission" date="2023-07" db="EMBL/GenBank/DDBJ databases">
        <title>Genomic Encyclopedia of Type Strains, Phase IV (KMG-IV): sequencing the most valuable type-strain genomes for metagenomic binning, comparative biology and taxonomic classification.</title>
        <authorList>
            <person name="Goeker M."/>
        </authorList>
    </citation>
    <scope>NUCLEOTIDE SEQUENCE [LARGE SCALE GENOMIC DNA]</scope>
    <source>
        <strain evidence="14 15">DSM 12396</strain>
    </source>
</reference>
<keyword evidence="15" id="KW-1185">Reference proteome</keyword>
<comment type="pathway">
    <text evidence="2">Protein modification; protein glycosylation.</text>
</comment>
<dbReference type="Gene3D" id="3.90.550.10">
    <property type="entry name" value="Spore Coat Polysaccharide Biosynthesis Protein SpsA, Chain A"/>
    <property type="match status" value="1"/>
</dbReference>
<dbReference type="RefSeq" id="WP_307403355.1">
    <property type="nucleotide sequence ID" value="NZ_JAUSUX010000028.1"/>
</dbReference>
<keyword evidence="6 14" id="KW-0808">Transferase</keyword>
<evidence type="ECO:0000256" key="11">
    <source>
        <dbReference type="ARBA" id="ARBA00023136"/>
    </source>
</evidence>
<name>A0ABU0B5H2_9FIRM</name>
<dbReference type="Pfam" id="PF00535">
    <property type="entry name" value="Glycos_transf_2"/>
    <property type="match status" value="1"/>
</dbReference>
<dbReference type="GO" id="GO:0004581">
    <property type="term" value="F:dolichyl-phosphate beta-glucosyltransferase activity"/>
    <property type="evidence" value="ECO:0007669"/>
    <property type="project" value="UniProtKB-EC"/>
</dbReference>
<dbReference type="EC" id="2.4.1.117" evidence="4"/>
<evidence type="ECO:0000256" key="8">
    <source>
        <dbReference type="ARBA" id="ARBA00022824"/>
    </source>
</evidence>
<comment type="catalytic activity">
    <reaction evidence="12">
        <text>a di-trans,poly-cis-dolichyl phosphate + UDP-alpha-D-glucose = a di-trans,poly-cis-dolichyl beta-D-glucosyl phosphate + UDP</text>
        <dbReference type="Rhea" id="RHEA:15401"/>
        <dbReference type="Rhea" id="RHEA-COMP:19498"/>
        <dbReference type="Rhea" id="RHEA-COMP:19502"/>
        <dbReference type="ChEBI" id="CHEBI:57525"/>
        <dbReference type="ChEBI" id="CHEBI:57683"/>
        <dbReference type="ChEBI" id="CHEBI:58223"/>
        <dbReference type="ChEBI" id="CHEBI:58885"/>
        <dbReference type="EC" id="2.4.1.117"/>
    </reaction>
    <physiologicalReaction direction="left-to-right" evidence="12">
        <dbReference type="Rhea" id="RHEA:15402"/>
    </physiologicalReaction>
</comment>
<keyword evidence="10" id="KW-1133">Transmembrane helix</keyword>
<comment type="similarity">
    <text evidence="3">Belongs to the glycosyltransferase 2 family.</text>
</comment>
<evidence type="ECO:0000256" key="7">
    <source>
        <dbReference type="ARBA" id="ARBA00022692"/>
    </source>
</evidence>
<feature type="domain" description="Glycosyltransferase 2-like" evidence="13">
    <location>
        <begin position="3"/>
        <end position="160"/>
    </location>
</feature>
<comment type="caution">
    <text evidence="14">The sequence shown here is derived from an EMBL/GenBank/DDBJ whole genome shotgun (WGS) entry which is preliminary data.</text>
</comment>
<evidence type="ECO:0000256" key="4">
    <source>
        <dbReference type="ARBA" id="ARBA00012583"/>
    </source>
</evidence>